<dbReference type="GO" id="GO:0031380">
    <property type="term" value="C:nuclear RNA-directed RNA polymerase complex"/>
    <property type="evidence" value="ECO:0007669"/>
    <property type="project" value="TreeGrafter"/>
</dbReference>
<protein>
    <recommendedName>
        <fullName evidence="1">RNA-dependent RNA polymerase</fullName>
        <ecNumber evidence="1">2.7.7.48</ecNumber>
    </recommendedName>
</protein>
<keyword evidence="1" id="KW-0808">Transferase</keyword>
<reference evidence="4 5" key="1">
    <citation type="submission" date="2017-03" db="EMBL/GenBank/DDBJ databases">
        <title>Genomes of endolithic fungi from Antarctica.</title>
        <authorList>
            <person name="Coleine C."/>
            <person name="Masonjones S."/>
            <person name="Stajich J.E."/>
        </authorList>
    </citation>
    <scope>NUCLEOTIDE SEQUENCE [LARGE SCALE GENOMIC DNA]</scope>
    <source>
        <strain evidence="4 5">CCFEE 6314</strain>
    </source>
</reference>
<evidence type="ECO:0000313" key="4">
    <source>
        <dbReference type="EMBL" id="RVX71301.1"/>
    </source>
</evidence>
<accession>A0A438N6X3</accession>
<feature type="compositionally biased region" description="Polar residues" evidence="2">
    <location>
        <begin position="235"/>
        <end position="249"/>
    </location>
</feature>
<feature type="compositionally biased region" description="Basic and acidic residues" evidence="2">
    <location>
        <begin position="191"/>
        <end position="204"/>
    </location>
</feature>
<sequence length="1336" mass="151044">MSIPVTPPKIGQMVDNAIRRLNGKWDLRLPRLHGPDADPSREDESVSKKCSSLIRYLCYKTDSINGIMDQFDTEILQLFSDWKWKPLQTPGTLPALSITKSAINRDLTRQYGSGMVKLSKNDRKRSLEYLHRMLLEEYNLTQLSDSYTRTLGPSDLGPTTPSSQFSFQTADEILDASSVAALSTPATMKPTTDEPTLKYRDGQSSKRTMSSSKSSTKRQQTLSKFFAPRTDDTFSDPTAQPISFTTEASSRQSAIFSDVDQRYDSLSSSDTSFELSTSEFKEEFWPTQEFKEFDELMQDEISRQINDQIPLPAASLPPAPAPAPCDVNGTQAKPLLKRHKLPNVGDNFILAYEIERLALDFNMTPAEFYSHFNHDPSSVTPKNFWLQVREIRSKYKDRPLPTRSPLRDWTALDEELEAGRSEHNLAFSGSLEWSSPKDSTIFKLRLNHVQTAQSCRFYRKFGSDRFLVLSVPILSESQGSNKLSDGQSLHDRISTLLATESLEIAGRHWKVFFVAHDKAKKKKPRSRDHEKINEKINEKFDGRLKFHLFAEHGCGIAPESLHDLYNVDPAAHSKISVEDMIKWHIPLDSNLSSTDLKLFSRISLGLSKTTPTVTLQPHEFVYTPDPTEKPVMNDGCALMSFDYAKAVWEAYGREDDPPSAFQGRIGGAKGLWLVDYTNKYNDKDNLVSERGFWIEVSDSQLKIKPHPQVRPESDECQRTFELLKYSCNAPDGHLNTQLINILEDRGSGTMREVLARRLIEDMGKVTSKLSQAMSSPKGLQLWLKEHVAGRPTGRPIGCFPADKAKQCSMLLESGFEPRENRMIVDAVKAILDNYTKDYVEKLWINLPLSTTVFCAPDPTGLLRPDEVYLGFSERKFNPRSRRHVNELDNINVLVARNPAYLSSDMQLRRAVFYRELHEYRDVILFSTQGDIPTASLLSGGDYDGDMVTVIWDPEIVDSFQNISKTVLPSEKQLGMVNKSRALQDIFVSAKPQAYSFSDFMRGCIKFNSTSSLMGQCSTEHGKLIYSLSLSLMPECSVLSQTGPVKLAALAGYLVDQSKQGWELPNWPKFRREACGPLHLENPAYKTGESPGRHKSGNYSNIIDHLSFDVARLHADNVSSDFEKSTPAFITYDPSLSALWKCVSELARCQGDKEPRHTISAIPYGLLFDDGGLKPSVEALSAHAEEILARANSFTANGSITSSSFAANHTEIFEQFQAILPNDKNSLLWHEHKWHGTYSLWSRIKASYLYFLRYSKGQHRPWIWYVAGRQLCQLKAMQEKDSHLTVDSMHELMKFDAKLAKRWLQESNDTGDDGENEDMTEERLPEQANEIGSGFDK</sequence>
<keyword evidence="1" id="KW-0696">RNA-directed RNA polymerase</keyword>
<evidence type="ECO:0000313" key="5">
    <source>
        <dbReference type="Proteomes" id="UP000288859"/>
    </source>
</evidence>
<evidence type="ECO:0000256" key="1">
    <source>
        <dbReference type="RuleBase" id="RU363098"/>
    </source>
</evidence>
<dbReference type="VEuPathDB" id="FungiDB:PV10_04294"/>
<feature type="region of interest" description="Disordered" evidence="2">
    <location>
        <begin position="184"/>
        <end position="249"/>
    </location>
</feature>
<comment type="catalytic activity">
    <reaction evidence="1">
        <text>RNA(n) + a ribonucleoside 5'-triphosphate = RNA(n+1) + diphosphate</text>
        <dbReference type="Rhea" id="RHEA:21248"/>
        <dbReference type="Rhea" id="RHEA-COMP:14527"/>
        <dbReference type="Rhea" id="RHEA-COMP:17342"/>
        <dbReference type="ChEBI" id="CHEBI:33019"/>
        <dbReference type="ChEBI" id="CHEBI:61557"/>
        <dbReference type="ChEBI" id="CHEBI:140395"/>
        <dbReference type="EC" id="2.7.7.48"/>
    </reaction>
</comment>
<feature type="region of interest" description="Disordered" evidence="2">
    <location>
        <begin position="1305"/>
        <end position="1336"/>
    </location>
</feature>
<dbReference type="Proteomes" id="UP000288859">
    <property type="component" value="Unassembled WGS sequence"/>
</dbReference>
<dbReference type="Pfam" id="PF05183">
    <property type="entry name" value="RdRP"/>
    <property type="match status" value="1"/>
</dbReference>
<dbReference type="EC" id="2.7.7.48" evidence="1"/>
<dbReference type="EMBL" id="NAJM01000018">
    <property type="protein sequence ID" value="RVX71301.1"/>
    <property type="molecule type" value="Genomic_DNA"/>
</dbReference>
<proteinExistence type="inferred from homology"/>
<feature type="domain" description="RDRP core" evidence="3">
    <location>
        <begin position="442"/>
        <end position="1109"/>
    </location>
</feature>
<comment type="similarity">
    <text evidence="1">Belongs to the RdRP family.</text>
</comment>
<evidence type="ECO:0000259" key="3">
    <source>
        <dbReference type="Pfam" id="PF05183"/>
    </source>
</evidence>
<dbReference type="InterPro" id="IPR057596">
    <property type="entry name" value="RDRP_core"/>
</dbReference>
<keyword evidence="1" id="KW-0548">Nucleotidyltransferase</keyword>
<organism evidence="4 5">
    <name type="scientific">Exophiala mesophila</name>
    <name type="common">Black yeast-like fungus</name>
    <dbReference type="NCBI Taxonomy" id="212818"/>
    <lineage>
        <taxon>Eukaryota</taxon>
        <taxon>Fungi</taxon>
        <taxon>Dikarya</taxon>
        <taxon>Ascomycota</taxon>
        <taxon>Pezizomycotina</taxon>
        <taxon>Eurotiomycetes</taxon>
        <taxon>Chaetothyriomycetidae</taxon>
        <taxon>Chaetothyriales</taxon>
        <taxon>Herpotrichiellaceae</taxon>
        <taxon>Exophiala</taxon>
    </lineage>
</organism>
<dbReference type="PANTHER" id="PTHR23079">
    <property type="entry name" value="RNA-DEPENDENT RNA POLYMERASE"/>
    <property type="match status" value="1"/>
</dbReference>
<dbReference type="GO" id="GO:0003723">
    <property type="term" value="F:RNA binding"/>
    <property type="evidence" value="ECO:0007669"/>
    <property type="project" value="UniProtKB-KW"/>
</dbReference>
<dbReference type="PANTHER" id="PTHR23079:SF14">
    <property type="entry name" value="RNA-DEPENDENT RNA POLYMERASE"/>
    <property type="match status" value="1"/>
</dbReference>
<dbReference type="GO" id="GO:0003968">
    <property type="term" value="F:RNA-directed RNA polymerase activity"/>
    <property type="evidence" value="ECO:0007669"/>
    <property type="project" value="UniProtKB-KW"/>
</dbReference>
<feature type="compositionally biased region" description="Acidic residues" evidence="2">
    <location>
        <begin position="1308"/>
        <end position="1319"/>
    </location>
</feature>
<gene>
    <name evidence="4" type="ORF">B0A52_04875</name>
</gene>
<comment type="caution">
    <text evidence="4">The sequence shown here is derived from an EMBL/GenBank/DDBJ whole genome shotgun (WGS) entry which is preliminary data.</text>
</comment>
<dbReference type="OrthoDB" id="10055769at2759"/>
<name>A0A438N6X3_EXOME</name>
<evidence type="ECO:0000256" key="2">
    <source>
        <dbReference type="SAM" id="MobiDB-lite"/>
    </source>
</evidence>
<feature type="compositionally biased region" description="Low complexity" evidence="2">
    <location>
        <begin position="205"/>
        <end position="224"/>
    </location>
</feature>
<dbReference type="GO" id="GO:0030422">
    <property type="term" value="P:siRNA processing"/>
    <property type="evidence" value="ECO:0007669"/>
    <property type="project" value="TreeGrafter"/>
</dbReference>
<dbReference type="InterPro" id="IPR007855">
    <property type="entry name" value="RDRP"/>
</dbReference>
<keyword evidence="1" id="KW-0694">RNA-binding</keyword>